<dbReference type="Pfam" id="PF11011">
    <property type="entry name" value="DUF2849"/>
    <property type="match status" value="1"/>
</dbReference>
<gene>
    <name evidence="2" type="ORF">J2D77_03145</name>
</gene>
<evidence type="ECO:0000256" key="1">
    <source>
        <dbReference type="SAM" id="MobiDB-lite"/>
    </source>
</evidence>
<keyword evidence="3" id="KW-1185">Reference proteome</keyword>
<dbReference type="InterPro" id="IPR021270">
    <property type="entry name" value="DUF2849"/>
</dbReference>
<dbReference type="Proteomes" id="UP000664073">
    <property type="component" value="Unassembled WGS sequence"/>
</dbReference>
<evidence type="ECO:0000313" key="3">
    <source>
        <dbReference type="Proteomes" id="UP000664073"/>
    </source>
</evidence>
<organism evidence="2 3">
    <name type="scientific">Acetobacter garciniae</name>
    <dbReference type="NCBI Taxonomy" id="2817435"/>
    <lineage>
        <taxon>Bacteria</taxon>
        <taxon>Pseudomonadati</taxon>
        <taxon>Pseudomonadota</taxon>
        <taxon>Alphaproteobacteria</taxon>
        <taxon>Acetobacterales</taxon>
        <taxon>Acetobacteraceae</taxon>
        <taxon>Acetobacter</taxon>
    </lineage>
</organism>
<proteinExistence type="predicted"/>
<dbReference type="RefSeq" id="WP_207845013.1">
    <property type="nucleotide sequence ID" value="NZ_JAFVMH010000001.1"/>
</dbReference>
<evidence type="ECO:0000313" key="2">
    <source>
        <dbReference type="EMBL" id="MBO1324154.1"/>
    </source>
</evidence>
<accession>A0A939HND9</accession>
<reference evidence="2" key="1">
    <citation type="submission" date="2021-03" db="EMBL/GenBank/DDBJ databases">
        <title>The complete genome sequence of Acetobacter sp. TBRC 12339.</title>
        <authorList>
            <person name="Charoenyingcharoen P."/>
            <person name="Yukphan P."/>
        </authorList>
    </citation>
    <scope>NUCLEOTIDE SEQUENCE</scope>
    <source>
        <strain evidence="2">TBRC 12339</strain>
    </source>
</reference>
<dbReference type="EMBL" id="JAFVMH010000001">
    <property type="protein sequence ID" value="MBO1324154.1"/>
    <property type="molecule type" value="Genomic_DNA"/>
</dbReference>
<comment type="caution">
    <text evidence="2">The sequence shown here is derived from an EMBL/GenBank/DDBJ whole genome shotgun (WGS) entry which is preliminary data.</text>
</comment>
<dbReference type="AlphaFoldDB" id="A0A939HND9"/>
<name>A0A939HND9_9PROT</name>
<sequence length="119" mass="12794">MDRRNNRRDAEGLSVVTANRLLDGRIVWLEPNGTWGLAIKGAQTFPNADMVDVLARQNACAARDQVVGIYGVQVEPGSSGPEPVTTREQIRAFGPSVHSEFTPSWQPPAPGAAIRTADA</sequence>
<protein>
    <submittedName>
        <fullName evidence="2">DUF2849 domain-containing protein</fullName>
    </submittedName>
</protein>
<feature type="region of interest" description="Disordered" evidence="1">
    <location>
        <begin position="97"/>
        <end position="119"/>
    </location>
</feature>